<comment type="caution">
    <text evidence="2">The sequence shown here is derived from an EMBL/GenBank/DDBJ whole genome shotgun (WGS) entry which is preliminary data.</text>
</comment>
<evidence type="ECO:0000259" key="1">
    <source>
        <dbReference type="Pfam" id="PF01575"/>
    </source>
</evidence>
<dbReference type="PANTHER" id="PTHR43841:SF3">
    <property type="entry name" value="(3R)-HYDROXYACYL-ACP DEHYDRATASE SUBUNIT HADB"/>
    <property type="match status" value="1"/>
</dbReference>
<dbReference type="InterPro" id="IPR002539">
    <property type="entry name" value="MaoC-like_dom"/>
</dbReference>
<dbReference type="Pfam" id="PF01575">
    <property type="entry name" value="MaoC_dehydratas"/>
    <property type="match status" value="1"/>
</dbReference>
<sequence length="114" mass="12850">MIEIQFFLTQQDIDNYAAVSGDHNPIHLDEEQARSHGFSGRIAHGMLIMGKVWSKVSSNLLTPNDFPWTYELDFYSPIYAEDIVVLQIVHDADRLQVIGLCKGEIVFKGSIIVA</sequence>
<reference evidence="2" key="1">
    <citation type="journal article" date="2021" name="PeerJ">
        <title>Extensive microbial diversity within the chicken gut microbiome revealed by metagenomics and culture.</title>
        <authorList>
            <person name="Gilroy R."/>
            <person name="Ravi A."/>
            <person name="Getino M."/>
            <person name="Pursley I."/>
            <person name="Horton D.L."/>
            <person name="Alikhan N.F."/>
            <person name="Baker D."/>
            <person name="Gharbi K."/>
            <person name="Hall N."/>
            <person name="Watson M."/>
            <person name="Adriaenssens E.M."/>
            <person name="Foster-Nyarko E."/>
            <person name="Jarju S."/>
            <person name="Secka A."/>
            <person name="Antonio M."/>
            <person name="Oren A."/>
            <person name="Chaudhuri R.R."/>
            <person name="La Ragione R."/>
            <person name="Hildebrand F."/>
            <person name="Pallen M.J."/>
        </authorList>
    </citation>
    <scope>NUCLEOTIDE SEQUENCE</scope>
    <source>
        <strain evidence="2">CHK171-7178</strain>
    </source>
</reference>
<evidence type="ECO:0000313" key="2">
    <source>
        <dbReference type="EMBL" id="HJF30821.1"/>
    </source>
</evidence>
<evidence type="ECO:0000313" key="3">
    <source>
        <dbReference type="Proteomes" id="UP000698173"/>
    </source>
</evidence>
<dbReference type="AlphaFoldDB" id="A0A921KCD4"/>
<organism evidence="2 3">
    <name type="scientific">Sporosarcina psychrophila</name>
    <name type="common">Bacillus psychrophilus</name>
    <dbReference type="NCBI Taxonomy" id="1476"/>
    <lineage>
        <taxon>Bacteria</taxon>
        <taxon>Bacillati</taxon>
        <taxon>Bacillota</taxon>
        <taxon>Bacilli</taxon>
        <taxon>Bacillales</taxon>
        <taxon>Caryophanaceae</taxon>
        <taxon>Sporosarcina</taxon>
    </lineage>
</organism>
<protein>
    <recommendedName>
        <fullName evidence="1">MaoC-like domain-containing protein</fullName>
    </recommendedName>
</protein>
<reference evidence="2" key="2">
    <citation type="submission" date="2021-09" db="EMBL/GenBank/DDBJ databases">
        <authorList>
            <person name="Gilroy R."/>
        </authorList>
    </citation>
    <scope>NUCLEOTIDE SEQUENCE</scope>
    <source>
        <strain evidence="2">CHK171-7178</strain>
    </source>
</reference>
<dbReference type="EMBL" id="DYWT01000056">
    <property type="protein sequence ID" value="HJF30821.1"/>
    <property type="molecule type" value="Genomic_DNA"/>
</dbReference>
<name>A0A921KCD4_SPOPS</name>
<proteinExistence type="predicted"/>
<dbReference type="Proteomes" id="UP000698173">
    <property type="component" value="Unassembled WGS sequence"/>
</dbReference>
<accession>A0A921KCD4</accession>
<feature type="domain" description="MaoC-like" evidence="1">
    <location>
        <begin position="8"/>
        <end position="92"/>
    </location>
</feature>
<dbReference type="InterPro" id="IPR029069">
    <property type="entry name" value="HotDog_dom_sf"/>
</dbReference>
<dbReference type="SUPFAM" id="SSF54637">
    <property type="entry name" value="Thioesterase/thiol ester dehydrase-isomerase"/>
    <property type="match status" value="1"/>
</dbReference>
<dbReference type="PANTHER" id="PTHR43841">
    <property type="entry name" value="3-HYDROXYACYL-THIOESTER DEHYDRATASE HTDX-RELATED"/>
    <property type="match status" value="1"/>
</dbReference>
<gene>
    <name evidence="2" type="ORF">K8V56_03450</name>
</gene>
<dbReference type="Gene3D" id="3.10.129.10">
    <property type="entry name" value="Hotdog Thioesterase"/>
    <property type="match status" value="1"/>
</dbReference>